<dbReference type="GeneID" id="59369221"/>
<proteinExistence type="predicted"/>
<feature type="domain" description="DUF7511" evidence="1">
    <location>
        <begin position="13"/>
        <end position="56"/>
    </location>
</feature>
<reference evidence="2 3" key="1">
    <citation type="journal article" date="2009" name="Stand. Genomic Sci.">
        <title>Complete genome sequence of Halomicrobium mukohataei type strain (arg-2).</title>
        <authorList>
            <person name="Tindall B.J."/>
            <person name="Schneider S."/>
            <person name="Lapidus A."/>
            <person name="Copeland A."/>
            <person name="Glavina Del Rio T."/>
            <person name="Nolan M."/>
            <person name="Lucas S."/>
            <person name="Chen F."/>
            <person name="Tice H."/>
            <person name="Cheng J.F."/>
            <person name="Saunders E."/>
            <person name="Bruce D."/>
            <person name="Goodwin L."/>
            <person name="Pitluck S."/>
            <person name="Mikhailova N."/>
            <person name="Pati A."/>
            <person name="Ivanova N."/>
            <person name="Mavrommatis K."/>
            <person name="Chen A."/>
            <person name="Palaniappan K."/>
            <person name="Chain P."/>
            <person name="Land M."/>
            <person name="Hauser L."/>
            <person name="Chang Y.J."/>
            <person name="Jeffries C.D."/>
            <person name="Brettin T."/>
            <person name="Han C."/>
            <person name="Rohde M."/>
            <person name="Goker M."/>
            <person name="Bristow J."/>
            <person name="Eisen J.A."/>
            <person name="Markowitz V."/>
            <person name="Hugenholtz P."/>
            <person name="Klenk H.P."/>
            <person name="Kyrpides N.C."/>
            <person name="Detter J.C."/>
        </authorList>
    </citation>
    <scope>NUCLEOTIDE SEQUENCE [LARGE SCALE GENOMIC DNA]</scope>
    <source>
        <strain evidence="3">ATCC 700874 / DSM 12286 / JCM 9738 / NCIMB 13541</strain>
    </source>
</reference>
<dbReference type="OrthoDB" id="186853at2157"/>
<dbReference type="EMBL" id="CP001688">
    <property type="protein sequence ID" value="ACV48140.1"/>
    <property type="molecule type" value="Genomic_DNA"/>
</dbReference>
<keyword evidence="3" id="KW-1185">Reference proteome</keyword>
<gene>
    <name evidence="2" type="ordered locus">Hmuk_2027</name>
</gene>
<accession>C7NW11</accession>
<dbReference type="eggNOG" id="arCOG06278">
    <property type="taxonomic scope" value="Archaea"/>
</dbReference>
<evidence type="ECO:0000313" key="2">
    <source>
        <dbReference type="EMBL" id="ACV48140.1"/>
    </source>
</evidence>
<protein>
    <recommendedName>
        <fullName evidence="1">DUF7511 domain-containing protein</fullName>
    </recommendedName>
</protein>
<dbReference type="InterPro" id="IPR055933">
    <property type="entry name" value="DUF7511"/>
</dbReference>
<organism evidence="2 3">
    <name type="scientific">Halomicrobium mukohataei (strain ATCC 700874 / DSM 12286 / JCM 9738 / NCIMB 13541)</name>
    <name type="common">Haloarcula mukohataei</name>
    <dbReference type="NCBI Taxonomy" id="485914"/>
    <lineage>
        <taxon>Archaea</taxon>
        <taxon>Methanobacteriati</taxon>
        <taxon>Methanobacteriota</taxon>
        <taxon>Stenosarchaea group</taxon>
        <taxon>Halobacteria</taxon>
        <taxon>Halobacteriales</taxon>
        <taxon>Haloarculaceae</taxon>
        <taxon>Halomicrobium</taxon>
    </lineage>
</organism>
<name>C7NW11_HALMD</name>
<evidence type="ECO:0000259" key="1">
    <source>
        <dbReference type="Pfam" id="PF24351"/>
    </source>
</evidence>
<dbReference type="RefSeq" id="WP_015762982.1">
    <property type="nucleotide sequence ID" value="NC_013202.1"/>
</dbReference>
<dbReference type="Pfam" id="PF24351">
    <property type="entry name" value="DUF7511"/>
    <property type="match status" value="1"/>
</dbReference>
<dbReference type="HOGENOM" id="CLU_3003046_0_0_2"/>
<sequence>MPSVTDRTTAGTEYRAIVERYDARPNQCTIFRATDEHAAAWISADEATYVDLALVR</sequence>
<dbReference type="Proteomes" id="UP000001746">
    <property type="component" value="Chromosome"/>
</dbReference>
<evidence type="ECO:0000313" key="3">
    <source>
        <dbReference type="Proteomes" id="UP000001746"/>
    </source>
</evidence>
<dbReference type="KEGG" id="hmu:Hmuk_2027"/>
<dbReference type="AlphaFoldDB" id="C7NW11"/>